<dbReference type="GO" id="GO:0043565">
    <property type="term" value="F:sequence-specific DNA binding"/>
    <property type="evidence" value="ECO:0007669"/>
    <property type="project" value="InterPro"/>
</dbReference>
<sequence length="289" mass="33364">MNEEQQYPDFILLNVGHAVHNADWNWKNVCSPFTRIHLVESGTASIIREGGTYELKKDHLYLTPSYVHHGYECEGSLSLYYIHIYEEMGNRPSIFDLVDFPVEVAADPLVIQLIQRLAFINPDRGLQVYDPRSYDNSSTLINNIAFHRTTPFAFEMEARGIIQQVFSRFLVHASGKNLDLDERIIKTLHHIHTNIDQPLNIEDLAALCFLTKDHFIRLFRKHMGCTPGKYINQKKIEKAQQVMLLKDVSIKDLAYSLGFENISYFNRLFKKTAGMNPGSYKKKICQPGR</sequence>
<feature type="domain" description="HTH araC/xylS-type" evidence="4">
    <location>
        <begin position="185"/>
        <end position="283"/>
    </location>
</feature>
<keyword evidence="1" id="KW-0805">Transcription regulation</keyword>
<dbReference type="EMBL" id="VLLG01000006">
    <property type="protein sequence ID" value="TWI82562.1"/>
    <property type="molecule type" value="Genomic_DNA"/>
</dbReference>
<evidence type="ECO:0000256" key="1">
    <source>
        <dbReference type="ARBA" id="ARBA00023015"/>
    </source>
</evidence>
<dbReference type="PANTHER" id="PTHR43280">
    <property type="entry name" value="ARAC-FAMILY TRANSCRIPTIONAL REGULATOR"/>
    <property type="match status" value="1"/>
</dbReference>
<dbReference type="GO" id="GO:0003700">
    <property type="term" value="F:DNA-binding transcription factor activity"/>
    <property type="evidence" value="ECO:0007669"/>
    <property type="project" value="InterPro"/>
</dbReference>
<evidence type="ECO:0000259" key="4">
    <source>
        <dbReference type="PROSITE" id="PS01124"/>
    </source>
</evidence>
<dbReference type="InterPro" id="IPR009057">
    <property type="entry name" value="Homeodomain-like_sf"/>
</dbReference>
<evidence type="ECO:0000313" key="5">
    <source>
        <dbReference type="EMBL" id="TWI82562.1"/>
    </source>
</evidence>
<dbReference type="PANTHER" id="PTHR43280:SF28">
    <property type="entry name" value="HTH-TYPE TRANSCRIPTIONAL ACTIVATOR RHAS"/>
    <property type="match status" value="1"/>
</dbReference>
<reference evidence="5 6" key="1">
    <citation type="journal article" date="2013" name="Stand. Genomic Sci.">
        <title>Genomic Encyclopedia of Type Strains, Phase I: The one thousand microbial genomes (KMG-I) project.</title>
        <authorList>
            <person name="Kyrpides N.C."/>
            <person name="Woyke T."/>
            <person name="Eisen J.A."/>
            <person name="Garrity G."/>
            <person name="Lilburn T.G."/>
            <person name="Beck B.J."/>
            <person name="Whitman W.B."/>
            <person name="Hugenholtz P."/>
            <person name="Klenk H.P."/>
        </authorList>
    </citation>
    <scope>NUCLEOTIDE SEQUENCE [LARGE SCALE GENOMIC DNA]</scope>
    <source>
        <strain evidence="5 6">DSM 13484</strain>
    </source>
</reference>
<protein>
    <submittedName>
        <fullName evidence="5">AraC family transcriptional regulator</fullName>
    </submittedName>
</protein>
<evidence type="ECO:0000256" key="3">
    <source>
        <dbReference type="ARBA" id="ARBA00023163"/>
    </source>
</evidence>
<comment type="caution">
    <text evidence="5">The sequence shown here is derived from an EMBL/GenBank/DDBJ whole genome shotgun (WGS) entry which is preliminary data.</text>
</comment>
<organism evidence="5 6">
    <name type="scientific">Chitinophaga japonensis</name>
    <name type="common">Flexibacter japonensis</name>
    <dbReference type="NCBI Taxonomy" id="104662"/>
    <lineage>
        <taxon>Bacteria</taxon>
        <taxon>Pseudomonadati</taxon>
        <taxon>Bacteroidota</taxon>
        <taxon>Chitinophagia</taxon>
        <taxon>Chitinophagales</taxon>
        <taxon>Chitinophagaceae</taxon>
        <taxon>Chitinophaga</taxon>
    </lineage>
</organism>
<dbReference type="Gene3D" id="1.10.10.60">
    <property type="entry name" value="Homeodomain-like"/>
    <property type="match status" value="2"/>
</dbReference>
<gene>
    <name evidence="5" type="ORF">LX66_5136</name>
</gene>
<keyword evidence="6" id="KW-1185">Reference proteome</keyword>
<dbReference type="InterPro" id="IPR003313">
    <property type="entry name" value="AraC-bd"/>
</dbReference>
<dbReference type="InterPro" id="IPR018062">
    <property type="entry name" value="HTH_AraC-typ_CS"/>
</dbReference>
<keyword evidence="2" id="KW-0238">DNA-binding</keyword>
<dbReference type="InterPro" id="IPR018060">
    <property type="entry name" value="HTH_AraC"/>
</dbReference>
<dbReference type="SUPFAM" id="SSF51215">
    <property type="entry name" value="Regulatory protein AraC"/>
    <property type="match status" value="1"/>
</dbReference>
<dbReference type="Pfam" id="PF02311">
    <property type="entry name" value="AraC_binding"/>
    <property type="match status" value="1"/>
</dbReference>
<dbReference type="RefSeq" id="WP_145718761.1">
    <property type="nucleotide sequence ID" value="NZ_BAAAFY010000006.1"/>
</dbReference>
<keyword evidence="3" id="KW-0804">Transcription</keyword>
<accession>A0A562SMU0</accession>
<dbReference type="PROSITE" id="PS01124">
    <property type="entry name" value="HTH_ARAC_FAMILY_2"/>
    <property type="match status" value="1"/>
</dbReference>
<dbReference type="OrthoDB" id="1007602at2"/>
<dbReference type="SMART" id="SM00342">
    <property type="entry name" value="HTH_ARAC"/>
    <property type="match status" value="1"/>
</dbReference>
<evidence type="ECO:0000313" key="6">
    <source>
        <dbReference type="Proteomes" id="UP000316778"/>
    </source>
</evidence>
<name>A0A562SMU0_CHIJA</name>
<dbReference type="InterPro" id="IPR037923">
    <property type="entry name" value="HTH-like"/>
</dbReference>
<dbReference type="AlphaFoldDB" id="A0A562SMU0"/>
<dbReference type="PRINTS" id="PR00032">
    <property type="entry name" value="HTHARAC"/>
</dbReference>
<dbReference type="Proteomes" id="UP000316778">
    <property type="component" value="Unassembled WGS sequence"/>
</dbReference>
<proteinExistence type="predicted"/>
<dbReference type="Pfam" id="PF12833">
    <property type="entry name" value="HTH_18"/>
    <property type="match status" value="1"/>
</dbReference>
<dbReference type="PROSITE" id="PS00041">
    <property type="entry name" value="HTH_ARAC_FAMILY_1"/>
    <property type="match status" value="1"/>
</dbReference>
<dbReference type="SUPFAM" id="SSF46689">
    <property type="entry name" value="Homeodomain-like"/>
    <property type="match status" value="2"/>
</dbReference>
<evidence type="ECO:0000256" key="2">
    <source>
        <dbReference type="ARBA" id="ARBA00023125"/>
    </source>
</evidence>
<dbReference type="InterPro" id="IPR020449">
    <property type="entry name" value="Tscrpt_reg_AraC-type_HTH"/>
</dbReference>